<dbReference type="SUPFAM" id="SSF55298">
    <property type="entry name" value="YjgF-like"/>
    <property type="match status" value="1"/>
</dbReference>
<dbReference type="InterPro" id="IPR006175">
    <property type="entry name" value="YjgF/YER057c/UK114"/>
</dbReference>
<accession>A0ABX0YKA4</accession>
<evidence type="ECO:0000313" key="1">
    <source>
        <dbReference type="EMBL" id="NJP03332.1"/>
    </source>
</evidence>
<dbReference type="Gene3D" id="3.30.1330.40">
    <property type="entry name" value="RutC-like"/>
    <property type="match status" value="1"/>
</dbReference>
<proteinExistence type="predicted"/>
<dbReference type="CDD" id="cd00448">
    <property type="entry name" value="YjgF_YER057c_UK114_family"/>
    <property type="match status" value="1"/>
</dbReference>
<keyword evidence="2" id="KW-1185">Reference proteome</keyword>
<comment type="caution">
    <text evidence="1">The sequence shown here is derived from an EMBL/GenBank/DDBJ whole genome shotgun (WGS) entry which is preliminary data.</text>
</comment>
<dbReference type="Pfam" id="PF01042">
    <property type="entry name" value="Ribonuc_L-PSP"/>
    <property type="match status" value="1"/>
</dbReference>
<sequence>MSITRYGTGSTAAGGTPRPFARAVEADGWLHVSGQVPAENGEIVSGGIVAQTHQTLKNLMAILEEAGYGLEDVVRVGVWLDDPRDFTSFNKVFAEYFSPEHAPARACVQASMMVDCKVEIDCIAYRPKASVA</sequence>
<dbReference type="Proteomes" id="UP000746535">
    <property type="component" value="Unassembled WGS sequence"/>
</dbReference>
<dbReference type="PANTHER" id="PTHR11803">
    <property type="entry name" value="2-IMINOBUTANOATE/2-IMINOPROPANOATE DEAMINASE RIDA"/>
    <property type="match status" value="1"/>
</dbReference>
<dbReference type="InterPro" id="IPR035959">
    <property type="entry name" value="RutC-like_sf"/>
</dbReference>
<name>A0ABX0YKA4_9PSED</name>
<dbReference type="RefSeq" id="WP_168085905.1">
    <property type="nucleotide sequence ID" value="NZ_JAAVJI010000018.1"/>
</dbReference>
<protein>
    <submittedName>
        <fullName evidence="1">RidA family protein</fullName>
    </submittedName>
</protein>
<evidence type="ECO:0000313" key="2">
    <source>
        <dbReference type="Proteomes" id="UP000746535"/>
    </source>
</evidence>
<gene>
    <name evidence="1" type="ORF">HBH25_21070</name>
</gene>
<dbReference type="PANTHER" id="PTHR11803:SF39">
    <property type="entry name" value="2-IMINOBUTANOATE_2-IMINOPROPANOATE DEAMINASE"/>
    <property type="match status" value="1"/>
</dbReference>
<reference evidence="1 2" key="1">
    <citation type="submission" date="2020-03" db="EMBL/GenBank/DDBJ databases">
        <authorList>
            <person name="Wang L."/>
            <person name="He N."/>
            <person name="Li Y."/>
            <person name="Fang Y."/>
            <person name="Zhang F."/>
        </authorList>
    </citation>
    <scope>NUCLEOTIDE SEQUENCE [LARGE SCALE GENOMIC DNA]</scope>
    <source>
        <strain evidence="2">hsmgli-8</strain>
    </source>
</reference>
<dbReference type="EMBL" id="JAAVJI010000018">
    <property type="protein sequence ID" value="NJP03332.1"/>
    <property type="molecule type" value="Genomic_DNA"/>
</dbReference>
<organism evidence="1 2">
    <name type="scientific">Pseudomonas quercus</name>
    <dbReference type="NCBI Taxonomy" id="2722792"/>
    <lineage>
        <taxon>Bacteria</taxon>
        <taxon>Pseudomonadati</taxon>
        <taxon>Pseudomonadota</taxon>
        <taxon>Gammaproteobacteria</taxon>
        <taxon>Pseudomonadales</taxon>
        <taxon>Pseudomonadaceae</taxon>
        <taxon>Pseudomonas</taxon>
    </lineage>
</organism>